<accession>A0A1M7HGQ0</accession>
<dbReference type="GO" id="GO:0005524">
    <property type="term" value="F:ATP binding"/>
    <property type="evidence" value="ECO:0007669"/>
    <property type="project" value="UniProtKB-UniRule"/>
</dbReference>
<protein>
    <recommendedName>
        <fullName evidence="15 16">Type III pantothenate kinase</fullName>
        <ecNumber evidence="6 16">2.7.1.33</ecNumber>
    </recommendedName>
    <alternativeName>
        <fullName evidence="16">PanK-III</fullName>
    </alternativeName>
    <alternativeName>
        <fullName evidence="16">Pantothenic acid kinase</fullName>
    </alternativeName>
</protein>
<dbReference type="NCBIfam" id="NF009848">
    <property type="entry name" value="PRK13318.1-6"/>
    <property type="match status" value="1"/>
</dbReference>
<keyword evidence="9 16" id="KW-0547">Nucleotide-binding</keyword>
<dbReference type="Pfam" id="PF03309">
    <property type="entry name" value="Pan_kinase"/>
    <property type="match status" value="1"/>
</dbReference>
<dbReference type="RefSeq" id="WP_073285084.1">
    <property type="nucleotide sequence ID" value="NZ_FRCP01000008.1"/>
</dbReference>
<comment type="similarity">
    <text evidence="14 16">Belongs to the type III pantothenate kinase family.</text>
</comment>
<evidence type="ECO:0000256" key="7">
    <source>
        <dbReference type="ARBA" id="ARBA00022490"/>
    </source>
</evidence>
<evidence type="ECO:0000256" key="8">
    <source>
        <dbReference type="ARBA" id="ARBA00022679"/>
    </source>
</evidence>
<dbReference type="GO" id="GO:0005737">
    <property type="term" value="C:cytoplasm"/>
    <property type="evidence" value="ECO:0007669"/>
    <property type="project" value="UniProtKB-SubCell"/>
</dbReference>
<reference evidence="17 18" key="1">
    <citation type="submission" date="2016-11" db="EMBL/GenBank/DDBJ databases">
        <authorList>
            <person name="Jaros S."/>
            <person name="Januszkiewicz K."/>
            <person name="Wedrychowicz H."/>
        </authorList>
    </citation>
    <scope>NUCLEOTIDE SEQUENCE [LARGE SCALE GENOMIC DNA]</scope>
    <source>
        <strain evidence="17 18">DSM 15930</strain>
    </source>
</reference>
<evidence type="ECO:0000256" key="12">
    <source>
        <dbReference type="ARBA" id="ARBA00022958"/>
    </source>
</evidence>
<dbReference type="NCBIfam" id="NF009855">
    <property type="entry name" value="PRK13321.1"/>
    <property type="match status" value="1"/>
</dbReference>
<proteinExistence type="inferred from homology"/>
<comment type="catalytic activity">
    <reaction evidence="1 16">
        <text>(R)-pantothenate + ATP = (R)-4'-phosphopantothenate + ADP + H(+)</text>
        <dbReference type="Rhea" id="RHEA:16373"/>
        <dbReference type="ChEBI" id="CHEBI:10986"/>
        <dbReference type="ChEBI" id="CHEBI:15378"/>
        <dbReference type="ChEBI" id="CHEBI:29032"/>
        <dbReference type="ChEBI" id="CHEBI:30616"/>
        <dbReference type="ChEBI" id="CHEBI:456216"/>
        <dbReference type="EC" id="2.7.1.33"/>
    </reaction>
</comment>
<dbReference type="GO" id="GO:0004594">
    <property type="term" value="F:pantothenate kinase activity"/>
    <property type="evidence" value="ECO:0007669"/>
    <property type="project" value="UniProtKB-UniRule"/>
</dbReference>
<evidence type="ECO:0000256" key="16">
    <source>
        <dbReference type="HAMAP-Rule" id="MF_01274"/>
    </source>
</evidence>
<dbReference type="EC" id="2.7.1.33" evidence="6 16"/>
<keyword evidence="13 16" id="KW-0173">Coenzyme A biosynthesis</keyword>
<comment type="cofactor">
    <cofactor evidence="2">
        <name>K(+)</name>
        <dbReference type="ChEBI" id="CHEBI:29103"/>
    </cofactor>
</comment>
<dbReference type="PANTHER" id="PTHR34265">
    <property type="entry name" value="TYPE III PANTOTHENATE KINASE"/>
    <property type="match status" value="1"/>
</dbReference>
<evidence type="ECO:0000256" key="3">
    <source>
        <dbReference type="ARBA" id="ARBA00004496"/>
    </source>
</evidence>
<evidence type="ECO:0000313" key="18">
    <source>
        <dbReference type="Proteomes" id="UP000184038"/>
    </source>
</evidence>
<keyword evidence="12 16" id="KW-0630">Potassium</keyword>
<evidence type="ECO:0000256" key="13">
    <source>
        <dbReference type="ARBA" id="ARBA00022993"/>
    </source>
</evidence>
<dbReference type="STRING" id="1120996.SAMN02746066_01360"/>
<feature type="binding site" evidence="16">
    <location>
        <begin position="6"/>
        <end position="13"/>
    </location>
    <ligand>
        <name>ATP</name>
        <dbReference type="ChEBI" id="CHEBI:30616"/>
    </ligand>
</feature>
<evidence type="ECO:0000256" key="5">
    <source>
        <dbReference type="ARBA" id="ARBA00011738"/>
    </source>
</evidence>
<evidence type="ECO:0000256" key="9">
    <source>
        <dbReference type="ARBA" id="ARBA00022741"/>
    </source>
</evidence>
<evidence type="ECO:0000256" key="4">
    <source>
        <dbReference type="ARBA" id="ARBA00005225"/>
    </source>
</evidence>
<dbReference type="OrthoDB" id="9804707at2"/>
<comment type="function">
    <text evidence="16">Catalyzes the phosphorylation of pantothenate (Pan), the first step in CoA biosynthesis.</text>
</comment>
<feature type="binding site" evidence="16">
    <location>
        <position position="132"/>
    </location>
    <ligand>
        <name>ATP</name>
        <dbReference type="ChEBI" id="CHEBI:30616"/>
    </ligand>
</feature>
<dbReference type="UniPathway" id="UPA00241">
    <property type="reaction ID" value="UER00352"/>
</dbReference>
<evidence type="ECO:0000256" key="11">
    <source>
        <dbReference type="ARBA" id="ARBA00022840"/>
    </source>
</evidence>
<evidence type="ECO:0000256" key="1">
    <source>
        <dbReference type="ARBA" id="ARBA00001206"/>
    </source>
</evidence>
<keyword evidence="16" id="KW-0479">Metal-binding</keyword>
<comment type="cofactor">
    <cofactor evidence="16">
        <name>NH4(+)</name>
        <dbReference type="ChEBI" id="CHEBI:28938"/>
    </cofactor>
    <cofactor evidence="16">
        <name>K(+)</name>
        <dbReference type="ChEBI" id="CHEBI:29103"/>
    </cofactor>
    <text evidence="16">A monovalent cation. Ammonium or potassium.</text>
</comment>
<sequence>MLLVVDVGNTNITLGIFKEKELIGTFRMTTKIARTSDEYGIFIRELILTRDIQPENIEAVIISSVVPNIMHSFKNGIIKYLNVTPIIVGAGTKTGIKIATANPREVGPDRIVDLVAAYETYGGPLIVIDFGTATTYDLILEDGSFVAGLTSPGIRICANALWSDTAALPEVEIKKPDSILAKDTVTSMQAGLVYGYIGQTEYIIKKMKEESGIKDIKVVATGGLGKIIADATEEIHIYDSALTMNGLRLIYEKCRSRKN</sequence>
<evidence type="ECO:0000256" key="6">
    <source>
        <dbReference type="ARBA" id="ARBA00012102"/>
    </source>
</evidence>
<comment type="pathway">
    <text evidence="4 16">Cofactor biosynthesis; coenzyme A biosynthesis; CoA from (R)-pantothenate: step 1/5.</text>
</comment>
<dbReference type="InterPro" id="IPR004619">
    <property type="entry name" value="Type_III_PanK"/>
</dbReference>
<evidence type="ECO:0000256" key="10">
    <source>
        <dbReference type="ARBA" id="ARBA00022777"/>
    </source>
</evidence>
<dbReference type="InterPro" id="IPR043129">
    <property type="entry name" value="ATPase_NBD"/>
</dbReference>
<dbReference type="EMBL" id="FRCP01000008">
    <property type="protein sequence ID" value="SHM27634.1"/>
    <property type="molecule type" value="Genomic_DNA"/>
</dbReference>
<gene>
    <name evidence="16" type="primary">coaX</name>
    <name evidence="17" type="ORF">SAMN02746066_01360</name>
</gene>
<evidence type="ECO:0000313" key="17">
    <source>
        <dbReference type="EMBL" id="SHM27634.1"/>
    </source>
</evidence>
<dbReference type="GO" id="GO:0046872">
    <property type="term" value="F:metal ion binding"/>
    <property type="evidence" value="ECO:0007669"/>
    <property type="project" value="UniProtKB-KW"/>
</dbReference>
<keyword evidence="18" id="KW-1185">Reference proteome</keyword>
<feature type="binding site" evidence="16">
    <location>
        <begin position="107"/>
        <end position="110"/>
    </location>
    <ligand>
        <name>substrate</name>
    </ligand>
</feature>
<comment type="subcellular location">
    <subcellularLocation>
        <location evidence="3 16">Cytoplasm</location>
    </subcellularLocation>
</comment>
<dbReference type="CDD" id="cd24015">
    <property type="entry name" value="ASKHA_NBD_PanK-III"/>
    <property type="match status" value="1"/>
</dbReference>
<evidence type="ECO:0000256" key="14">
    <source>
        <dbReference type="ARBA" id="ARBA00038036"/>
    </source>
</evidence>
<keyword evidence="8 16" id="KW-0808">Transferase</keyword>
<dbReference type="HAMAP" id="MF_01274">
    <property type="entry name" value="Pantothen_kinase_3"/>
    <property type="match status" value="1"/>
</dbReference>
<organism evidence="17 18">
    <name type="scientific">Anaerosporobacter mobilis DSM 15930</name>
    <dbReference type="NCBI Taxonomy" id="1120996"/>
    <lineage>
        <taxon>Bacteria</taxon>
        <taxon>Bacillati</taxon>
        <taxon>Bacillota</taxon>
        <taxon>Clostridia</taxon>
        <taxon>Lachnospirales</taxon>
        <taxon>Lachnospiraceae</taxon>
        <taxon>Anaerosporobacter</taxon>
    </lineage>
</organism>
<dbReference type="GO" id="GO:0015937">
    <property type="term" value="P:coenzyme A biosynthetic process"/>
    <property type="evidence" value="ECO:0007669"/>
    <property type="project" value="UniProtKB-UniRule"/>
</dbReference>
<keyword evidence="7 16" id="KW-0963">Cytoplasm</keyword>
<keyword evidence="11 16" id="KW-0067">ATP-binding</keyword>
<dbReference type="AlphaFoldDB" id="A0A1M7HGQ0"/>
<dbReference type="Proteomes" id="UP000184038">
    <property type="component" value="Unassembled WGS sequence"/>
</dbReference>
<comment type="caution">
    <text evidence="16">Lacks conserved residue(s) required for the propagation of feature annotation.</text>
</comment>
<dbReference type="NCBIfam" id="TIGR00671">
    <property type="entry name" value="baf"/>
    <property type="match status" value="1"/>
</dbReference>
<evidence type="ECO:0000256" key="2">
    <source>
        <dbReference type="ARBA" id="ARBA00001958"/>
    </source>
</evidence>
<feature type="active site" description="Proton acceptor" evidence="16">
    <location>
        <position position="109"/>
    </location>
</feature>
<keyword evidence="10 16" id="KW-0418">Kinase</keyword>
<dbReference type="PANTHER" id="PTHR34265:SF1">
    <property type="entry name" value="TYPE III PANTOTHENATE KINASE"/>
    <property type="match status" value="1"/>
</dbReference>
<dbReference type="Gene3D" id="3.30.420.40">
    <property type="match status" value="2"/>
</dbReference>
<feature type="binding site" evidence="16">
    <location>
        <position position="184"/>
    </location>
    <ligand>
        <name>substrate</name>
    </ligand>
</feature>
<dbReference type="SUPFAM" id="SSF53067">
    <property type="entry name" value="Actin-like ATPase domain"/>
    <property type="match status" value="2"/>
</dbReference>
<name>A0A1M7HGQ0_9FIRM</name>
<feature type="binding site" evidence="16">
    <location>
        <position position="129"/>
    </location>
    <ligand>
        <name>K(+)</name>
        <dbReference type="ChEBI" id="CHEBI:29103"/>
    </ligand>
</feature>
<comment type="subunit">
    <text evidence="5 16">Homodimer.</text>
</comment>
<evidence type="ECO:0000256" key="15">
    <source>
        <dbReference type="ARBA" id="ARBA00040883"/>
    </source>
</evidence>